<keyword evidence="2" id="KW-1185">Reference proteome</keyword>
<sequence>MWLGLFKLEDGSLVKSQDIDSESAVNNQDDGLGRSRSLARLETQKEFLRATALVVSWEDPSPPFHLRRCRLYLVSLRRLINDHHVCHGVWVLGFMLMCLKGPRP</sequence>
<accession>A0ACB9JPI3</accession>
<reference evidence="1 2" key="2">
    <citation type="journal article" date="2022" name="Mol. Ecol. Resour.">
        <title>The genomes of chicory, endive, great burdock and yacon provide insights into Asteraceae paleo-polyploidization history and plant inulin production.</title>
        <authorList>
            <person name="Fan W."/>
            <person name="Wang S."/>
            <person name="Wang H."/>
            <person name="Wang A."/>
            <person name="Jiang F."/>
            <person name="Liu H."/>
            <person name="Zhao H."/>
            <person name="Xu D."/>
            <person name="Zhang Y."/>
        </authorList>
    </citation>
    <scope>NUCLEOTIDE SEQUENCE [LARGE SCALE GENOMIC DNA]</scope>
    <source>
        <strain evidence="2">cv. Yunnan</strain>
        <tissue evidence="1">Leaves</tissue>
    </source>
</reference>
<dbReference type="Proteomes" id="UP001056120">
    <property type="component" value="Linkage Group LG03"/>
</dbReference>
<gene>
    <name evidence="1" type="ORF">L1987_09335</name>
</gene>
<organism evidence="1 2">
    <name type="scientific">Smallanthus sonchifolius</name>
    <dbReference type="NCBI Taxonomy" id="185202"/>
    <lineage>
        <taxon>Eukaryota</taxon>
        <taxon>Viridiplantae</taxon>
        <taxon>Streptophyta</taxon>
        <taxon>Embryophyta</taxon>
        <taxon>Tracheophyta</taxon>
        <taxon>Spermatophyta</taxon>
        <taxon>Magnoliopsida</taxon>
        <taxon>eudicotyledons</taxon>
        <taxon>Gunneridae</taxon>
        <taxon>Pentapetalae</taxon>
        <taxon>asterids</taxon>
        <taxon>campanulids</taxon>
        <taxon>Asterales</taxon>
        <taxon>Asteraceae</taxon>
        <taxon>Asteroideae</taxon>
        <taxon>Heliantheae alliance</taxon>
        <taxon>Millerieae</taxon>
        <taxon>Smallanthus</taxon>
    </lineage>
</organism>
<name>A0ACB9JPI3_9ASTR</name>
<evidence type="ECO:0000313" key="1">
    <source>
        <dbReference type="EMBL" id="KAI3821763.1"/>
    </source>
</evidence>
<evidence type="ECO:0000313" key="2">
    <source>
        <dbReference type="Proteomes" id="UP001056120"/>
    </source>
</evidence>
<reference evidence="2" key="1">
    <citation type="journal article" date="2022" name="Mol. Ecol. Resour.">
        <title>The genomes of chicory, endive, great burdock and yacon provide insights into Asteraceae palaeo-polyploidization history and plant inulin production.</title>
        <authorList>
            <person name="Fan W."/>
            <person name="Wang S."/>
            <person name="Wang H."/>
            <person name="Wang A."/>
            <person name="Jiang F."/>
            <person name="Liu H."/>
            <person name="Zhao H."/>
            <person name="Xu D."/>
            <person name="Zhang Y."/>
        </authorList>
    </citation>
    <scope>NUCLEOTIDE SEQUENCE [LARGE SCALE GENOMIC DNA]</scope>
    <source>
        <strain evidence="2">cv. Yunnan</strain>
    </source>
</reference>
<protein>
    <submittedName>
        <fullName evidence="1">Uncharacterized protein</fullName>
    </submittedName>
</protein>
<proteinExistence type="predicted"/>
<comment type="caution">
    <text evidence="1">The sequence shown here is derived from an EMBL/GenBank/DDBJ whole genome shotgun (WGS) entry which is preliminary data.</text>
</comment>
<dbReference type="EMBL" id="CM042020">
    <property type="protein sequence ID" value="KAI3821763.1"/>
    <property type="molecule type" value="Genomic_DNA"/>
</dbReference>